<evidence type="ECO:0000256" key="6">
    <source>
        <dbReference type="ARBA" id="ARBA00023015"/>
    </source>
</evidence>
<reference evidence="12" key="1">
    <citation type="submission" date="2022-05" db="EMBL/GenBank/DDBJ databases">
        <title>The Musa troglodytarum L. genome provides insights into the mechanism of non-climacteric behaviour and enrichment of carotenoids.</title>
        <authorList>
            <person name="Wang J."/>
        </authorList>
    </citation>
    <scope>NUCLEOTIDE SEQUENCE</scope>
    <source>
        <tissue evidence="12">Leaf</tissue>
    </source>
</reference>
<evidence type="ECO:0000256" key="4">
    <source>
        <dbReference type="ARBA" id="ARBA00022771"/>
    </source>
</evidence>
<protein>
    <submittedName>
        <fullName evidence="12">Salt tolerance-like protein</fullName>
    </submittedName>
</protein>
<evidence type="ECO:0000256" key="8">
    <source>
        <dbReference type="ARBA" id="ARBA00023242"/>
    </source>
</evidence>
<dbReference type="GO" id="GO:0005634">
    <property type="term" value="C:nucleus"/>
    <property type="evidence" value="ECO:0007669"/>
    <property type="project" value="UniProtKB-SubCell"/>
</dbReference>
<dbReference type="PROSITE" id="PS50119">
    <property type="entry name" value="ZF_BBOX"/>
    <property type="match status" value="2"/>
</dbReference>
<evidence type="ECO:0000256" key="3">
    <source>
        <dbReference type="ARBA" id="ARBA00022737"/>
    </source>
</evidence>
<keyword evidence="8" id="KW-0539">Nucleus</keyword>
<evidence type="ECO:0000313" key="12">
    <source>
        <dbReference type="EMBL" id="URD98493.1"/>
    </source>
</evidence>
<dbReference type="PANTHER" id="PTHR31832:SF52">
    <property type="entry name" value="B-BOX ZINC FINGER PROTEIN 21"/>
    <property type="match status" value="1"/>
</dbReference>
<dbReference type="EMBL" id="CP097506">
    <property type="protein sequence ID" value="URD98493.1"/>
    <property type="molecule type" value="Genomic_DNA"/>
</dbReference>
<dbReference type="InterPro" id="IPR049808">
    <property type="entry name" value="CONSTANS-like_Bbox1"/>
</dbReference>
<keyword evidence="2" id="KW-0479">Metal-binding</keyword>
<evidence type="ECO:0000259" key="11">
    <source>
        <dbReference type="PROSITE" id="PS50119"/>
    </source>
</evidence>
<feature type="region of interest" description="Disordered" evidence="10">
    <location>
        <begin position="452"/>
        <end position="473"/>
    </location>
</feature>
<dbReference type="Proteomes" id="UP001055439">
    <property type="component" value="Chromosome 4"/>
</dbReference>
<feature type="region of interest" description="Disordered" evidence="10">
    <location>
        <begin position="337"/>
        <end position="384"/>
    </location>
</feature>
<accession>A0A9E7FR62</accession>
<dbReference type="InterPro" id="IPR000315">
    <property type="entry name" value="Znf_B-box"/>
</dbReference>
<keyword evidence="6" id="KW-0805">Transcription regulation</keyword>
<dbReference type="GO" id="GO:0009640">
    <property type="term" value="P:photomorphogenesis"/>
    <property type="evidence" value="ECO:0007669"/>
    <property type="project" value="TreeGrafter"/>
</dbReference>
<evidence type="ECO:0000256" key="2">
    <source>
        <dbReference type="ARBA" id="ARBA00022723"/>
    </source>
</evidence>
<feature type="compositionally biased region" description="Polar residues" evidence="10">
    <location>
        <begin position="354"/>
        <end position="364"/>
    </location>
</feature>
<feature type="domain" description="B box-type" evidence="11">
    <location>
        <begin position="18"/>
        <end position="65"/>
    </location>
</feature>
<feature type="compositionally biased region" description="Polar residues" evidence="10">
    <location>
        <begin position="371"/>
        <end position="384"/>
    </location>
</feature>
<keyword evidence="13" id="KW-1185">Reference proteome</keyword>
<sequence length="473" mass="50250">MFRRGGREAEEWKSGGCVMKILCDVCGKKEALVFCCADEAALCDACDRRVHCANKLSGKHRRFSLDYPSGHSNPLCDVCQEKRAILFCQEDRAILCSECDAAIHSANRLTMKHGRFLLTGVRLSAAPLSAPETEAAAAANSTDGAIWKSKQGKALVPDPAAAVVPANPIKTAAFPSATAPFSSTTSGGSASSISEYLTKTCPGWHVEDLLVEDTDAAPAMDGFVEVNMLLPCLDPHGGGLEDICAAHAPQFLPHCPPAAHYQHCLVDKEVASSFPHRGKSGKERRSDDAFMVPQISSVPTPNKKPRNSVCSQSQNVMDYTTEDVHVKSYMHGEAMKTAARTCSSSTSSSSQRSLQMNRRTSANRDSALIGSKSSTLWNPPSSTRATTLAPSLSSILTNSRCRSTSGSPSQPFTKHLGRCLSSGGTATTGLQNSWSLPAPFGSARRHSVSLAWSGSMGSSSDLISDGVLSTPPK</sequence>
<dbReference type="SMART" id="SM00336">
    <property type="entry name" value="BBOX"/>
    <property type="match status" value="2"/>
</dbReference>
<dbReference type="Gene3D" id="3.30.160.60">
    <property type="entry name" value="Classic Zinc Finger"/>
    <property type="match status" value="1"/>
</dbReference>
<evidence type="ECO:0000313" key="13">
    <source>
        <dbReference type="Proteomes" id="UP001055439"/>
    </source>
</evidence>
<proteinExistence type="predicted"/>
<keyword evidence="4 9" id="KW-0863">Zinc-finger</keyword>
<evidence type="ECO:0000256" key="1">
    <source>
        <dbReference type="ARBA" id="ARBA00004123"/>
    </source>
</evidence>
<dbReference type="CDD" id="cd19821">
    <property type="entry name" value="Bbox1_BBX-like"/>
    <property type="match status" value="2"/>
</dbReference>
<keyword evidence="7" id="KW-0804">Transcription</keyword>
<evidence type="ECO:0000256" key="7">
    <source>
        <dbReference type="ARBA" id="ARBA00023163"/>
    </source>
</evidence>
<evidence type="ECO:0000256" key="5">
    <source>
        <dbReference type="ARBA" id="ARBA00022833"/>
    </source>
</evidence>
<keyword evidence="5" id="KW-0862">Zinc</keyword>
<feature type="compositionally biased region" description="Low complexity" evidence="10">
    <location>
        <begin position="452"/>
        <end position="466"/>
    </location>
</feature>
<dbReference type="GO" id="GO:0006355">
    <property type="term" value="P:regulation of DNA-templated transcription"/>
    <property type="evidence" value="ECO:0007669"/>
    <property type="project" value="TreeGrafter"/>
</dbReference>
<keyword evidence="3" id="KW-0677">Repeat</keyword>
<name>A0A9E7FR62_9LILI</name>
<dbReference type="GO" id="GO:0008270">
    <property type="term" value="F:zinc ion binding"/>
    <property type="evidence" value="ECO:0007669"/>
    <property type="project" value="UniProtKB-KW"/>
</dbReference>
<dbReference type="InterPro" id="IPR051979">
    <property type="entry name" value="B-box_zinc_finger"/>
</dbReference>
<feature type="domain" description="B box-type" evidence="11">
    <location>
        <begin position="71"/>
        <end position="118"/>
    </location>
</feature>
<dbReference type="AlphaFoldDB" id="A0A9E7FR62"/>
<gene>
    <name evidence="12" type="ORF">MUK42_32191</name>
</gene>
<evidence type="ECO:0000256" key="9">
    <source>
        <dbReference type="PROSITE-ProRule" id="PRU00024"/>
    </source>
</evidence>
<dbReference type="PANTHER" id="PTHR31832">
    <property type="entry name" value="B-BOX ZINC FINGER PROTEIN 22"/>
    <property type="match status" value="1"/>
</dbReference>
<comment type="subcellular location">
    <subcellularLocation>
        <location evidence="1">Nucleus</location>
    </subcellularLocation>
</comment>
<feature type="compositionally biased region" description="Low complexity" evidence="10">
    <location>
        <begin position="343"/>
        <end position="353"/>
    </location>
</feature>
<organism evidence="12 13">
    <name type="scientific">Musa troglodytarum</name>
    <name type="common">fe'i banana</name>
    <dbReference type="NCBI Taxonomy" id="320322"/>
    <lineage>
        <taxon>Eukaryota</taxon>
        <taxon>Viridiplantae</taxon>
        <taxon>Streptophyta</taxon>
        <taxon>Embryophyta</taxon>
        <taxon>Tracheophyta</taxon>
        <taxon>Spermatophyta</taxon>
        <taxon>Magnoliopsida</taxon>
        <taxon>Liliopsida</taxon>
        <taxon>Zingiberales</taxon>
        <taxon>Musaceae</taxon>
        <taxon>Musa</taxon>
    </lineage>
</organism>
<dbReference type="Pfam" id="PF00643">
    <property type="entry name" value="zf-B_box"/>
    <property type="match status" value="1"/>
</dbReference>
<evidence type="ECO:0000256" key="10">
    <source>
        <dbReference type="SAM" id="MobiDB-lite"/>
    </source>
</evidence>
<dbReference type="OrthoDB" id="153872at2759"/>